<sequence length="290" mass="32413">MQTLSRGLEAAKTSEGFEGIWILPLSPKNLKKWTGKGFKLIFKYPRGTISFIPHDYWSAKGPYTMPGEGCYKDKYSDVVIMSIDSEGMGCPVSKKLDSEKLQYKLLQWFMNVVPHKKITPKMLKETGLHPDMIKQAFSEGECPLPPRLCPWVGGKDNVEQQSQYPGAHLDGEHRNAGGTPFLNAVRWPEELALMGYLPDGFGKVLKGVGVPHRGVKTLLKKLSRMCRRHARERCIMHETGVLSEGGIIDESPNIQQLCTKNRKESENVKIAGEVLCNYANPILPPAILPP</sequence>
<keyword evidence="2" id="KW-1185">Reference proteome</keyword>
<organism evidence="1 2">
    <name type="scientific">Cymbomonas tetramitiformis</name>
    <dbReference type="NCBI Taxonomy" id="36881"/>
    <lineage>
        <taxon>Eukaryota</taxon>
        <taxon>Viridiplantae</taxon>
        <taxon>Chlorophyta</taxon>
        <taxon>Pyramimonadophyceae</taxon>
        <taxon>Pyramimonadales</taxon>
        <taxon>Pyramimonadaceae</taxon>
        <taxon>Cymbomonas</taxon>
    </lineage>
</organism>
<dbReference type="EMBL" id="LGRX02008611">
    <property type="protein sequence ID" value="KAK3273176.1"/>
    <property type="molecule type" value="Genomic_DNA"/>
</dbReference>
<evidence type="ECO:0000313" key="2">
    <source>
        <dbReference type="Proteomes" id="UP001190700"/>
    </source>
</evidence>
<protein>
    <submittedName>
        <fullName evidence="1">Uncharacterized protein</fullName>
    </submittedName>
</protein>
<reference evidence="1 2" key="1">
    <citation type="journal article" date="2015" name="Genome Biol. Evol.">
        <title>Comparative Genomics of a Bacterivorous Green Alga Reveals Evolutionary Causalities and Consequences of Phago-Mixotrophic Mode of Nutrition.</title>
        <authorList>
            <person name="Burns J.A."/>
            <person name="Paasch A."/>
            <person name="Narechania A."/>
            <person name="Kim E."/>
        </authorList>
    </citation>
    <scope>NUCLEOTIDE SEQUENCE [LARGE SCALE GENOMIC DNA]</scope>
    <source>
        <strain evidence="1 2">PLY_AMNH</strain>
    </source>
</reference>
<name>A0AAE0G7U6_9CHLO</name>
<comment type="caution">
    <text evidence="1">The sequence shown here is derived from an EMBL/GenBank/DDBJ whole genome shotgun (WGS) entry which is preliminary data.</text>
</comment>
<dbReference type="AlphaFoldDB" id="A0AAE0G7U6"/>
<accession>A0AAE0G7U6</accession>
<gene>
    <name evidence="1" type="ORF">CYMTET_18568</name>
</gene>
<evidence type="ECO:0000313" key="1">
    <source>
        <dbReference type="EMBL" id="KAK3273176.1"/>
    </source>
</evidence>
<dbReference type="Proteomes" id="UP001190700">
    <property type="component" value="Unassembled WGS sequence"/>
</dbReference>
<proteinExistence type="predicted"/>